<name>A0A117UZG8_9SPHN</name>
<feature type="signal peptide" evidence="1">
    <location>
        <begin position="1"/>
        <end position="42"/>
    </location>
</feature>
<proteinExistence type="predicted"/>
<organism evidence="2 3">
    <name type="scientific">Novosphingobium fuchskuhlense</name>
    <dbReference type="NCBI Taxonomy" id="1117702"/>
    <lineage>
        <taxon>Bacteria</taxon>
        <taxon>Pseudomonadati</taxon>
        <taxon>Pseudomonadota</taxon>
        <taxon>Alphaproteobacteria</taxon>
        <taxon>Sphingomonadales</taxon>
        <taxon>Sphingomonadaceae</taxon>
        <taxon>Novosphingobium</taxon>
    </lineage>
</organism>
<dbReference type="RefSeq" id="WP_067906227.1">
    <property type="nucleotide sequence ID" value="NZ_KQ954244.1"/>
</dbReference>
<dbReference type="EMBL" id="LLZS01000001">
    <property type="protein sequence ID" value="KUR73711.1"/>
    <property type="molecule type" value="Genomic_DNA"/>
</dbReference>
<protein>
    <recommendedName>
        <fullName evidence="4">Cytochrome C</fullName>
    </recommendedName>
</protein>
<keyword evidence="3" id="KW-1185">Reference proteome</keyword>
<reference evidence="2 3" key="1">
    <citation type="submission" date="2015-10" db="EMBL/GenBank/DDBJ databases">
        <title>Draft genome sequence of Novosphingobium fuchskuhlense DSM 25065 isolated from a surface water sample of the southwest basin of Lake Grosse Fuchskuhle.</title>
        <authorList>
            <person name="Ruckert C."/>
            <person name="Winkler A."/>
            <person name="Glaeser J."/>
            <person name="Grossart H.-P."/>
            <person name="Kalinowski J."/>
            <person name="Glaeser S."/>
        </authorList>
    </citation>
    <scope>NUCLEOTIDE SEQUENCE [LARGE SCALE GENOMIC DNA]</scope>
    <source>
        <strain evidence="2 3">FNE08-7</strain>
    </source>
</reference>
<dbReference type="AlphaFoldDB" id="A0A117UZG8"/>
<feature type="chain" id="PRO_5007157141" description="Cytochrome C" evidence="1">
    <location>
        <begin position="43"/>
        <end position="460"/>
    </location>
</feature>
<dbReference type="Proteomes" id="UP000058012">
    <property type="component" value="Unassembled WGS sequence"/>
</dbReference>
<dbReference type="OrthoDB" id="5391020at2"/>
<sequence length="460" mass="48590">MPSENRHAPTRPACLVPRHVLPATLPLAAALAVLVIARPAQAVPSYAEQTGQPCQACHVGGFGPQLTPFGREFKLGGYTLRTKPFNVPLAAMAIASYTHTNKDQVPAPDHIKANDNIAFDQGSVFLAGGVGQHFGGFVQVTYDGVGRAWAWDNVDLRAVTQGKVFGKDAVFGLTFNNSPTTQDVWNTTPAWGFPYTDTAVSSTPGAAALIDGGLAQNTLGVAAYSWIDHKLYLEGGAYTSPKAGTLRWLGADPADPGDIHGLAPYGRVAYQTDIGGGTLEVGAFALKAAINPGRDRSTGRTDHYTDAGLDLSWLKPDANGDTFTADLRYVHENADLRATCLLALAPANCAGVTLNEWRGTLGYNWRGKVGTTVSLFASGGRPNGFLYGGSGRPNSNGVMAQVDYTPWGAGNSPLGPRAALRMGAQFTAYGRFDGARRNYDGAGANAADNNALRLFTWIAF</sequence>
<evidence type="ECO:0000256" key="1">
    <source>
        <dbReference type="SAM" id="SignalP"/>
    </source>
</evidence>
<gene>
    <name evidence="2" type="ORF">AQZ52_01715</name>
</gene>
<evidence type="ECO:0000313" key="2">
    <source>
        <dbReference type="EMBL" id="KUR73711.1"/>
    </source>
</evidence>
<keyword evidence="1" id="KW-0732">Signal</keyword>
<dbReference type="STRING" id="1117702.AQZ52_01715"/>
<accession>A0A117UZG8</accession>
<evidence type="ECO:0008006" key="4">
    <source>
        <dbReference type="Google" id="ProtNLM"/>
    </source>
</evidence>
<evidence type="ECO:0000313" key="3">
    <source>
        <dbReference type="Proteomes" id="UP000058012"/>
    </source>
</evidence>
<comment type="caution">
    <text evidence="2">The sequence shown here is derived from an EMBL/GenBank/DDBJ whole genome shotgun (WGS) entry which is preliminary data.</text>
</comment>